<feature type="transmembrane region" description="Helical" evidence="2">
    <location>
        <begin position="323"/>
        <end position="344"/>
    </location>
</feature>
<sequence length="368" mass="37884">MTHRSQTPRPADSPQTRPQTPTVGAPATQAQTLQPTGPEDPERRSPRSAGRPTPARLLLDVVRGGLIGAVETVPGVSGGTVALVVGLYESLIGSLGHLVSAARCALLGLLSRGAGAVEHRRQARVHLRQVAWPMLLAVGLGMALAVVVMAGVMGRLVEDHPVLTSAAFFGMVLACTAVPAARVGRWRARDVLAAAAGAVATWAVVSLPRQGEADPAPWVIVLAAAVAICALVLPGLSGSFLLLTFGMYQPTLAAVNQRDLGYLTLFALGALLGLATVVKGLEWLLAHRHRVTLAVLTGVMIGGLRGLWPWQSETGALQPVGEAAGAALLVGVLGFLVVAAAVVLERRLAATRAARDDDAATRGAAADG</sequence>
<evidence type="ECO:0000256" key="2">
    <source>
        <dbReference type="SAM" id="Phobius"/>
    </source>
</evidence>
<feature type="transmembrane region" description="Helical" evidence="2">
    <location>
        <begin position="130"/>
        <end position="150"/>
    </location>
</feature>
<feature type="transmembrane region" description="Helical" evidence="2">
    <location>
        <begin position="260"/>
        <end position="281"/>
    </location>
</feature>
<evidence type="ECO:0000313" key="4">
    <source>
        <dbReference type="Proteomes" id="UP000594975"/>
    </source>
</evidence>
<protein>
    <submittedName>
        <fullName evidence="3">DUF368 domain-containing protein</fullName>
    </submittedName>
</protein>
<proteinExistence type="predicted"/>
<dbReference type="GeneID" id="61263059"/>
<dbReference type="EMBL" id="CP065738">
    <property type="protein sequence ID" value="QPT52994.1"/>
    <property type="molecule type" value="Genomic_DNA"/>
</dbReference>
<dbReference type="Pfam" id="PF04018">
    <property type="entry name" value="VCA0040-like"/>
    <property type="match status" value="1"/>
</dbReference>
<dbReference type="InterPro" id="IPR007163">
    <property type="entry name" value="VCA0040-like"/>
</dbReference>
<keyword evidence="2" id="KW-1133">Transmembrane helix</keyword>
<dbReference type="KEGG" id="rkr:I6G21_06655"/>
<evidence type="ECO:0000313" key="3">
    <source>
        <dbReference type="EMBL" id="QPT52994.1"/>
    </source>
</evidence>
<keyword evidence="2" id="KW-0812">Transmembrane</keyword>
<feature type="compositionally biased region" description="Polar residues" evidence="1">
    <location>
        <begin position="1"/>
        <end position="35"/>
    </location>
</feature>
<accession>A0A7T3F8H1</accession>
<dbReference type="AlphaFoldDB" id="A0A7T3F8H1"/>
<dbReference type="PANTHER" id="PTHR37308">
    <property type="entry name" value="INTEGRAL MEMBRANE PROTEIN"/>
    <property type="match status" value="1"/>
</dbReference>
<feature type="transmembrane region" description="Helical" evidence="2">
    <location>
        <begin position="218"/>
        <end position="248"/>
    </location>
</feature>
<gene>
    <name evidence="3" type="ORF">I6G21_06655</name>
</gene>
<reference evidence="3 4" key="1">
    <citation type="submission" date="2020-12" db="EMBL/GenBank/DDBJ databases">
        <title>FDA dAtabase for Regulatory Grade micrObial Sequences (FDA-ARGOS): Supporting development and validation of Infectious Disease Dx tests.</title>
        <authorList>
            <person name="Sproer C."/>
            <person name="Gronow S."/>
            <person name="Severitt S."/>
            <person name="Schroder I."/>
            <person name="Tallon L."/>
            <person name="Sadzewicz L."/>
            <person name="Zhao X."/>
            <person name="Boylan J."/>
            <person name="Ott S."/>
            <person name="Bowen H."/>
            <person name="Vavikolanu K."/>
            <person name="Mehta A."/>
            <person name="Aluvathingal J."/>
            <person name="Nadendla S."/>
            <person name="Lowell S."/>
            <person name="Myers T."/>
            <person name="Yan Y."/>
            <person name="Sichtig H."/>
        </authorList>
    </citation>
    <scope>NUCLEOTIDE SEQUENCE [LARGE SCALE GENOMIC DNA]</scope>
    <source>
        <strain evidence="3 4">FDAARGOS_864</strain>
    </source>
</reference>
<feature type="region of interest" description="Disordered" evidence="1">
    <location>
        <begin position="1"/>
        <end position="54"/>
    </location>
</feature>
<feature type="transmembrane region" description="Helical" evidence="2">
    <location>
        <begin position="162"/>
        <end position="181"/>
    </location>
</feature>
<dbReference type="Proteomes" id="UP000594975">
    <property type="component" value="Chromosome"/>
</dbReference>
<feature type="transmembrane region" description="Helical" evidence="2">
    <location>
        <begin position="293"/>
        <end position="311"/>
    </location>
</feature>
<dbReference type="PANTHER" id="PTHR37308:SF1">
    <property type="entry name" value="POLYPRENYL-PHOSPHATE TRANSPORTER"/>
    <property type="match status" value="1"/>
</dbReference>
<name>A0A7T3F8H1_9MICC</name>
<keyword evidence="2" id="KW-0472">Membrane</keyword>
<organism evidence="3 4">
    <name type="scientific">Rothia kristinae</name>
    <dbReference type="NCBI Taxonomy" id="37923"/>
    <lineage>
        <taxon>Bacteria</taxon>
        <taxon>Bacillati</taxon>
        <taxon>Actinomycetota</taxon>
        <taxon>Actinomycetes</taxon>
        <taxon>Micrococcales</taxon>
        <taxon>Micrococcaceae</taxon>
        <taxon>Rothia</taxon>
    </lineage>
</organism>
<evidence type="ECO:0000256" key="1">
    <source>
        <dbReference type="SAM" id="MobiDB-lite"/>
    </source>
</evidence>
<dbReference type="RefSeq" id="WP_081047918.1">
    <property type="nucleotide sequence ID" value="NZ_CP065738.1"/>
</dbReference>